<evidence type="ECO:0000256" key="1">
    <source>
        <dbReference type="SAM" id="MobiDB-lite"/>
    </source>
</evidence>
<gene>
    <name evidence="2" type="ORF">AGOS_AGL258C</name>
</gene>
<dbReference type="STRING" id="284811.Q751G4"/>
<dbReference type="GeneID" id="4622702"/>
<feature type="region of interest" description="Disordered" evidence="1">
    <location>
        <begin position="65"/>
        <end position="98"/>
    </location>
</feature>
<sequence>MTSSPTSAEAAASESKLQRLGIECISPGLSSENMDNKMLSTIRRSKTIAREQRQHIEKLGEAQHTLARPRGKSLRRTRVPSPLNIGAGGGGPAGVASAPANITHFRQAARPRVQYVGRRRRPGASPLVPCYDPYVAYAQPPYMVVPVPPVYPRMALRPARDERADDDDDDDADDDAAHAPGERVRGEITLLDDTFAFEFAPTRDQIDKKMFMSICDKVWDEAKKIKS</sequence>
<reference evidence="2 3" key="1">
    <citation type="journal article" date="2004" name="Science">
        <title>The Ashbya gossypii genome as a tool for mapping the ancient Saccharomyces cerevisiae genome.</title>
        <authorList>
            <person name="Dietrich F.S."/>
            <person name="Voegeli S."/>
            <person name="Brachat S."/>
            <person name="Lerch A."/>
            <person name="Gates K."/>
            <person name="Steiner S."/>
            <person name="Mohr C."/>
            <person name="Pohlmann R."/>
            <person name="Luedi P."/>
            <person name="Choi S."/>
            <person name="Wing R.A."/>
            <person name="Flavier A."/>
            <person name="Gaffney T.D."/>
            <person name="Philippsen P."/>
        </authorList>
    </citation>
    <scope>NUCLEOTIDE SEQUENCE [LARGE SCALE GENOMIC DNA]</scope>
    <source>
        <strain evidence="3">ATCC 10895 / CBS 109.51 / FGSC 9923 / NRRL Y-1056</strain>
    </source>
</reference>
<accession>Q751G4</accession>
<feature type="compositionally biased region" description="Acidic residues" evidence="1">
    <location>
        <begin position="164"/>
        <end position="174"/>
    </location>
</feature>
<reference evidence="3" key="2">
    <citation type="journal article" date="2013" name="G3 (Bethesda)">
        <title>Genomes of Ashbya fungi isolated from insects reveal four mating-type loci, numerous translocations, lack of transposons, and distinct gene duplications.</title>
        <authorList>
            <person name="Dietrich F.S."/>
            <person name="Voegeli S."/>
            <person name="Kuo S."/>
            <person name="Philippsen P."/>
        </authorList>
    </citation>
    <scope>GENOME REANNOTATION</scope>
    <source>
        <strain evidence="3">ATCC 10895 / CBS 109.51 / FGSC 9923 / NRRL Y-1056</strain>
    </source>
</reference>
<dbReference type="RefSeq" id="NP_986409.1">
    <property type="nucleotide sequence ID" value="NM_211471.1"/>
</dbReference>
<dbReference type="KEGG" id="ago:AGOS_AGL258C"/>
<dbReference type="EMBL" id="AE016820">
    <property type="protein sequence ID" value="AAS54233.1"/>
    <property type="molecule type" value="Genomic_DNA"/>
</dbReference>
<evidence type="ECO:0000313" key="2">
    <source>
        <dbReference type="EMBL" id="AAS54233.1"/>
    </source>
</evidence>
<feature type="region of interest" description="Disordered" evidence="1">
    <location>
        <begin position="159"/>
        <end position="184"/>
    </location>
</feature>
<keyword evidence="3" id="KW-1185">Reference proteome</keyword>
<protein>
    <submittedName>
        <fullName evidence="2">AGL258Cp</fullName>
    </submittedName>
</protein>
<feature type="compositionally biased region" description="Basic residues" evidence="1">
    <location>
        <begin position="67"/>
        <end position="78"/>
    </location>
</feature>
<dbReference type="Proteomes" id="UP000000591">
    <property type="component" value="Chromosome VII"/>
</dbReference>
<dbReference type="HOGENOM" id="CLU_1089796_0_0_1"/>
<dbReference type="InParanoid" id="Q751G4"/>
<dbReference type="OrthoDB" id="4041625at2759"/>
<organism evidence="2 3">
    <name type="scientific">Eremothecium gossypii (strain ATCC 10895 / CBS 109.51 / FGSC 9923 / NRRL Y-1056)</name>
    <name type="common">Yeast</name>
    <name type="synonym">Ashbya gossypii</name>
    <dbReference type="NCBI Taxonomy" id="284811"/>
    <lineage>
        <taxon>Eukaryota</taxon>
        <taxon>Fungi</taxon>
        <taxon>Dikarya</taxon>
        <taxon>Ascomycota</taxon>
        <taxon>Saccharomycotina</taxon>
        <taxon>Saccharomycetes</taxon>
        <taxon>Saccharomycetales</taxon>
        <taxon>Saccharomycetaceae</taxon>
        <taxon>Eremothecium</taxon>
    </lineage>
</organism>
<dbReference type="AlphaFoldDB" id="Q751G4"/>
<name>Q751G4_EREGS</name>
<proteinExistence type="predicted"/>
<feature type="compositionally biased region" description="Basic and acidic residues" evidence="1">
    <location>
        <begin position="175"/>
        <end position="184"/>
    </location>
</feature>
<evidence type="ECO:0000313" key="3">
    <source>
        <dbReference type="Proteomes" id="UP000000591"/>
    </source>
</evidence>